<feature type="compositionally biased region" description="Polar residues" evidence="1">
    <location>
        <begin position="122"/>
        <end position="143"/>
    </location>
</feature>
<gene>
    <name evidence="3" type="ORF">MFERI15181_00169</name>
</gene>
<keyword evidence="4" id="KW-1185">Reference proteome</keyword>
<keyword evidence="2" id="KW-0472">Membrane</keyword>
<evidence type="ECO:0000256" key="1">
    <source>
        <dbReference type="SAM" id="MobiDB-lite"/>
    </source>
</evidence>
<dbReference type="Proteomes" id="UP001214039">
    <property type="component" value="Chromosome"/>
</dbReference>
<protein>
    <submittedName>
        <fullName evidence="3">Myrrcad domain-containing protein</fullName>
    </submittedName>
</protein>
<sequence length="271" mass="30796">MNSMFYNREDFESSEIENWNTSNVVDMGEMFYGAKKFNGNLSKWNVSNVKNMEKMFGNATSFNNGGKPLEWGEKLKKVNNMKGMFKGASSFKHNLNSWVMKTKVDNTDFGLDKTLEPKWFVETSTPTSPKTPIVQPNSSSISPRTDESHDLPMNTNPRNINSEAPIKKEEPMKEPEFSERENEVLKENESSNSNNKAKDLKDKVYKIPTRPNTIIKSNLPNTTVIVGAVLGTFTILGVGASVGYYYRSLLKNSFFKSKDWLKDKISKIRSK</sequence>
<dbReference type="EMBL" id="CP113498">
    <property type="protein sequence ID" value="WFQ93269.1"/>
    <property type="molecule type" value="Genomic_DNA"/>
</dbReference>
<feature type="transmembrane region" description="Helical" evidence="2">
    <location>
        <begin position="224"/>
        <end position="246"/>
    </location>
</feature>
<feature type="compositionally biased region" description="Basic and acidic residues" evidence="1">
    <location>
        <begin position="165"/>
        <end position="189"/>
    </location>
</feature>
<dbReference type="NCBIfam" id="NF033158">
    <property type="entry name" value="Myrrcad"/>
    <property type="match status" value="1"/>
</dbReference>
<evidence type="ECO:0000313" key="4">
    <source>
        <dbReference type="Proteomes" id="UP001214039"/>
    </source>
</evidence>
<evidence type="ECO:0000256" key="2">
    <source>
        <dbReference type="SAM" id="Phobius"/>
    </source>
</evidence>
<proteinExistence type="predicted"/>
<name>A0ABY8HUH4_9MOLU</name>
<feature type="compositionally biased region" description="Polar residues" evidence="1">
    <location>
        <begin position="153"/>
        <end position="162"/>
    </location>
</feature>
<feature type="region of interest" description="Disordered" evidence="1">
    <location>
        <begin position="122"/>
        <end position="197"/>
    </location>
</feature>
<dbReference type="NCBIfam" id="TIGR02167">
    <property type="entry name" value="Liste_lipo_26"/>
    <property type="match status" value="2"/>
</dbReference>
<keyword evidence="2" id="KW-0812">Transmembrane</keyword>
<dbReference type="Pfam" id="PF03382">
    <property type="entry name" value="DUF285"/>
    <property type="match status" value="1"/>
</dbReference>
<keyword evidence="2" id="KW-1133">Transmembrane helix</keyword>
<dbReference type="InterPro" id="IPR011889">
    <property type="entry name" value="Liste_lipo_26"/>
</dbReference>
<evidence type="ECO:0000313" key="3">
    <source>
        <dbReference type="EMBL" id="WFQ93269.1"/>
    </source>
</evidence>
<dbReference type="InterPro" id="IPR005046">
    <property type="entry name" value="DUF285"/>
</dbReference>
<reference evidence="3" key="1">
    <citation type="submission" date="2022-11" db="EMBL/GenBank/DDBJ databases">
        <title>Comparative genomic analysis of Mycoplasma feriruminatoris and the Mycoplasma mycoides cluster.</title>
        <authorList>
            <person name="Baby V."/>
            <person name="Ambroset C."/>
            <person name="Gaurivaud P."/>
            <person name="Boury C."/>
            <person name="Guichoux E."/>
            <person name="Lartigue C."/>
            <person name="Tardy F."/>
            <person name="Sirand-Pugnet P."/>
        </authorList>
    </citation>
    <scope>NUCLEOTIDE SEQUENCE [LARGE SCALE GENOMIC DNA]</scope>
    <source>
        <strain evidence="3">L15181</strain>
    </source>
</reference>
<accession>A0ABY8HUH4</accession>
<organism evidence="3 4">
    <name type="scientific">Mycoplasma feriruminatoris</name>
    <dbReference type="NCBI Taxonomy" id="1179777"/>
    <lineage>
        <taxon>Bacteria</taxon>
        <taxon>Bacillati</taxon>
        <taxon>Mycoplasmatota</taxon>
        <taxon>Mollicutes</taxon>
        <taxon>Mycoplasmataceae</taxon>
        <taxon>Mycoplasma</taxon>
    </lineage>
</organism>